<sequence>MFTNNDIWRKQYDTAKEAKAGAPAAGVIKAKKTMDYDPDMETTWNGWKEVPVYNAEKEKHGRIRSDITGVHEEQFESQRYKTGKPAKEAADAKRTISDVTKFCDVPHILLPK</sequence>
<organism evidence="1">
    <name type="scientific">Palpitomonas bilix</name>
    <dbReference type="NCBI Taxonomy" id="652834"/>
    <lineage>
        <taxon>Eukaryota</taxon>
        <taxon>Eukaryota incertae sedis</taxon>
    </lineage>
</organism>
<proteinExistence type="predicted"/>
<evidence type="ECO:0000313" key="1">
    <source>
        <dbReference type="EMBL" id="CAE0250871.1"/>
    </source>
</evidence>
<dbReference type="EMBL" id="HBIB01020193">
    <property type="protein sequence ID" value="CAE0250871.1"/>
    <property type="molecule type" value="Transcribed_RNA"/>
</dbReference>
<accession>A0A7S3DBI6</accession>
<gene>
    <name evidence="1" type="ORF">PBIL07802_LOCUS13076</name>
</gene>
<name>A0A7S3DBI6_9EUKA</name>
<dbReference type="AlphaFoldDB" id="A0A7S3DBI6"/>
<reference evidence="1" key="1">
    <citation type="submission" date="2021-01" db="EMBL/GenBank/DDBJ databases">
        <authorList>
            <person name="Corre E."/>
            <person name="Pelletier E."/>
            <person name="Niang G."/>
            <person name="Scheremetjew M."/>
            <person name="Finn R."/>
            <person name="Kale V."/>
            <person name="Holt S."/>
            <person name="Cochrane G."/>
            <person name="Meng A."/>
            <person name="Brown T."/>
            <person name="Cohen L."/>
        </authorList>
    </citation>
    <scope>NUCLEOTIDE SEQUENCE</scope>
    <source>
        <strain evidence="1">NIES-2562</strain>
    </source>
</reference>
<protein>
    <submittedName>
        <fullName evidence="1">Uncharacterized protein</fullName>
    </submittedName>
</protein>